<organism evidence="1 2">
    <name type="scientific">Podospora didyma</name>
    <dbReference type="NCBI Taxonomy" id="330526"/>
    <lineage>
        <taxon>Eukaryota</taxon>
        <taxon>Fungi</taxon>
        <taxon>Dikarya</taxon>
        <taxon>Ascomycota</taxon>
        <taxon>Pezizomycotina</taxon>
        <taxon>Sordariomycetes</taxon>
        <taxon>Sordariomycetidae</taxon>
        <taxon>Sordariales</taxon>
        <taxon>Podosporaceae</taxon>
        <taxon>Podospora</taxon>
    </lineage>
</organism>
<dbReference type="Proteomes" id="UP001285441">
    <property type="component" value="Unassembled WGS sequence"/>
</dbReference>
<evidence type="ECO:0000313" key="2">
    <source>
        <dbReference type="Proteomes" id="UP001285441"/>
    </source>
</evidence>
<reference evidence="1" key="1">
    <citation type="journal article" date="2023" name="Mol. Phylogenet. Evol.">
        <title>Genome-scale phylogeny and comparative genomics of the fungal order Sordariales.</title>
        <authorList>
            <person name="Hensen N."/>
            <person name="Bonometti L."/>
            <person name="Westerberg I."/>
            <person name="Brannstrom I.O."/>
            <person name="Guillou S."/>
            <person name="Cros-Aarteil S."/>
            <person name="Calhoun S."/>
            <person name="Haridas S."/>
            <person name="Kuo A."/>
            <person name="Mondo S."/>
            <person name="Pangilinan J."/>
            <person name="Riley R."/>
            <person name="LaButti K."/>
            <person name="Andreopoulos B."/>
            <person name="Lipzen A."/>
            <person name="Chen C."/>
            <person name="Yan M."/>
            <person name="Daum C."/>
            <person name="Ng V."/>
            <person name="Clum A."/>
            <person name="Steindorff A."/>
            <person name="Ohm R.A."/>
            <person name="Martin F."/>
            <person name="Silar P."/>
            <person name="Natvig D.O."/>
            <person name="Lalanne C."/>
            <person name="Gautier V."/>
            <person name="Ament-Velasquez S.L."/>
            <person name="Kruys A."/>
            <person name="Hutchinson M.I."/>
            <person name="Powell A.J."/>
            <person name="Barry K."/>
            <person name="Miller A.N."/>
            <person name="Grigoriev I.V."/>
            <person name="Debuchy R."/>
            <person name="Gladieux P."/>
            <person name="Hiltunen Thoren M."/>
            <person name="Johannesson H."/>
        </authorList>
    </citation>
    <scope>NUCLEOTIDE SEQUENCE</scope>
    <source>
        <strain evidence="1">CBS 232.78</strain>
    </source>
</reference>
<accession>A0AAE0K665</accession>
<dbReference type="AlphaFoldDB" id="A0AAE0K665"/>
<protein>
    <submittedName>
        <fullName evidence="1">Uncharacterized protein</fullName>
    </submittedName>
</protein>
<reference evidence="1" key="2">
    <citation type="submission" date="2023-06" db="EMBL/GenBank/DDBJ databases">
        <authorList>
            <consortium name="Lawrence Berkeley National Laboratory"/>
            <person name="Haridas S."/>
            <person name="Hensen N."/>
            <person name="Bonometti L."/>
            <person name="Westerberg I."/>
            <person name="Brannstrom I.O."/>
            <person name="Guillou S."/>
            <person name="Cros-Aarteil S."/>
            <person name="Calhoun S."/>
            <person name="Kuo A."/>
            <person name="Mondo S."/>
            <person name="Pangilinan J."/>
            <person name="Riley R."/>
            <person name="LaButti K."/>
            <person name="Andreopoulos B."/>
            <person name="Lipzen A."/>
            <person name="Chen C."/>
            <person name="Yanf M."/>
            <person name="Daum C."/>
            <person name="Ng V."/>
            <person name="Clum A."/>
            <person name="Steindorff A."/>
            <person name="Ohm R."/>
            <person name="Martin F."/>
            <person name="Silar P."/>
            <person name="Natvig D."/>
            <person name="Lalanne C."/>
            <person name="Gautier V."/>
            <person name="Ament-velasquez S.L."/>
            <person name="Kruys A."/>
            <person name="Hutchinson M.I."/>
            <person name="Powell A.J."/>
            <person name="Barry K."/>
            <person name="Miller A.N."/>
            <person name="Grigoriev I.V."/>
            <person name="Debuchy R."/>
            <person name="Gladieux P."/>
            <person name="Thoren M.H."/>
            <person name="Johannesson H."/>
        </authorList>
    </citation>
    <scope>NUCLEOTIDE SEQUENCE</scope>
    <source>
        <strain evidence="1">CBS 232.78</strain>
    </source>
</reference>
<name>A0AAE0K665_9PEZI</name>
<dbReference type="EMBL" id="JAULSW010000009">
    <property type="protein sequence ID" value="KAK3370405.1"/>
    <property type="molecule type" value="Genomic_DNA"/>
</dbReference>
<comment type="caution">
    <text evidence="1">The sequence shown here is derived from an EMBL/GenBank/DDBJ whole genome shotgun (WGS) entry which is preliminary data.</text>
</comment>
<proteinExistence type="predicted"/>
<keyword evidence="2" id="KW-1185">Reference proteome</keyword>
<evidence type="ECO:0000313" key="1">
    <source>
        <dbReference type="EMBL" id="KAK3370405.1"/>
    </source>
</evidence>
<sequence>MAPVKISDRPGSIAGFDVVVSISEEAVNGQLLKLYKTPLTEQRLIPPSKLKNFKPLPASKHLINHQLSLHLLNKSASTPEKPVYRKTGIDSFIDCPKVRFRPEEYDPAVGNAVDKYKKAYLEIKFKRDDVTGKDSTLVYYDQDKEENATLVLNDCTMVWGVKIGRKDVENVLKDIIEPAKDSSSPAATDGKVTAKLDKYLDSQIFTVSTIFCLFEEKSMADSFILLGPDRKPVHGSALTDARHNVTLFFADMADQWKDNNGTPYATTENPFILGYGISQKKVAVDKIAGPGISNANTPAYFQPIQVAMSATPGEVKSEWMCTSGTLNYCLLTHRDSEEGHTPIEIDEADLNAGVITKTFFDITKTMGRTLDKHGNTQGHDGIMAFSKGIFSGLWLQGLAKSLILDPSSADYKAMISKGLQKESKDVTITLGTTIGPTAVGNGWELTQNWKTGMMDPPKDEFWHAGDGRVFVLGDCRVKITYGSDTSSIQSVEDGITHVRRILFDIEFENKWDFVIQNNSTIEHLMDNPDVSNNWLKEHLRGFKESDFLVDSRFDFLNACAVSVRTKSLVRVVMTSGVVGTWNIDISHPDSKNLVKKDEVVAWTKGTDENKNDYGNFHQLKNFYGYTYNGDMTIISRAVAGWGASAKDIIGDEVKDAFQGLTTTIIMPAGDVFTFSGLDTDEAGNVYAQANFANDGGFEVVKGGTQK</sequence>
<gene>
    <name evidence="1" type="ORF">B0H63DRAFT_564577</name>
</gene>